<keyword evidence="3" id="KW-1185">Reference proteome</keyword>
<reference evidence="2 3" key="1">
    <citation type="submission" date="2019-01" db="EMBL/GenBank/DDBJ databases">
        <authorList>
            <person name="Chen W.-M."/>
        </authorList>
    </citation>
    <scope>NUCLEOTIDE SEQUENCE [LARGE SCALE GENOMIC DNA]</scope>
    <source>
        <strain evidence="2 3">KYPY4</strain>
    </source>
</reference>
<evidence type="ECO:0000313" key="3">
    <source>
        <dbReference type="Proteomes" id="UP000285575"/>
    </source>
</evidence>
<name>A0A437R996_9BURK</name>
<dbReference type="OrthoDB" id="6638236at2"/>
<dbReference type="AlphaFoldDB" id="A0A437R996"/>
<protein>
    <submittedName>
        <fullName evidence="2">Uncharacterized protein</fullName>
    </submittedName>
</protein>
<dbReference type="RefSeq" id="WP_128230642.1">
    <property type="nucleotide sequence ID" value="NZ_SACR01000007.1"/>
</dbReference>
<feature type="region of interest" description="Disordered" evidence="1">
    <location>
        <begin position="199"/>
        <end position="225"/>
    </location>
</feature>
<proteinExistence type="predicted"/>
<gene>
    <name evidence="2" type="ORF">EOE66_20660</name>
</gene>
<sequence>MSSFETKGQIALEDLIAQHVARDAFMALEDAYFDGDKKGRLQASGFARGHKRSAAGSIKHFYNNETFHEALQTHGANPSPLRGTSLVVGRLGIFNIVRLNVPGHKWTNLRRSSTRAALAELNEHIQRKYVQGDFFAEAGAVAEATLFVLGVMDGEDANGLAQLTQCMVALPAVDMRSWLYLKTMTEFLKVYDRASNNSQADNAVPKLKGSQRKKNTGTEDDNGNS</sequence>
<dbReference type="EMBL" id="SACR01000007">
    <property type="protein sequence ID" value="RVU43358.1"/>
    <property type="molecule type" value="Genomic_DNA"/>
</dbReference>
<comment type="caution">
    <text evidence="2">The sequence shown here is derived from an EMBL/GenBank/DDBJ whole genome shotgun (WGS) entry which is preliminary data.</text>
</comment>
<evidence type="ECO:0000313" key="2">
    <source>
        <dbReference type="EMBL" id="RVU43358.1"/>
    </source>
</evidence>
<organism evidence="2 3">
    <name type="scientific">Rubrivivax rivuli</name>
    <dbReference type="NCBI Taxonomy" id="1862385"/>
    <lineage>
        <taxon>Bacteria</taxon>
        <taxon>Pseudomonadati</taxon>
        <taxon>Pseudomonadota</taxon>
        <taxon>Betaproteobacteria</taxon>
        <taxon>Burkholderiales</taxon>
        <taxon>Sphaerotilaceae</taxon>
        <taxon>Rubrivivax</taxon>
    </lineage>
</organism>
<evidence type="ECO:0000256" key="1">
    <source>
        <dbReference type="SAM" id="MobiDB-lite"/>
    </source>
</evidence>
<accession>A0A437R996</accession>
<dbReference type="Proteomes" id="UP000285575">
    <property type="component" value="Unassembled WGS sequence"/>
</dbReference>